<reference evidence="1 2" key="2">
    <citation type="submission" date="2015-05" db="EMBL/GenBank/DDBJ databases">
        <authorList>
            <person name="Morales-Cruz A."/>
            <person name="Amrine K.C."/>
            <person name="Cantu D."/>
        </authorList>
    </citation>
    <scope>NUCLEOTIDE SEQUENCE [LARGE SCALE GENOMIC DNA]</scope>
    <source>
        <strain evidence="1">UCRPC4</strain>
    </source>
</reference>
<dbReference type="EMBL" id="LCWF01000084">
    <property type="protein sequence ID" value="KKY21512.1"/>
    <property type="molecule type" value="Genomic_DNA"/>
</dbReference>
<reference evidence="1 2" key="1">
    <citation type="submission" date="2015-05" db="EMBL/GenBank/DDBJ databases">
        <title>Distinctive expansion of gene families associated with plant cell wall degradation and secondary metabolism in the genomes of grapevine trunk pathogens.</title>
        <authorList>
            <person name="Lawrence D.P."/>
            <person name="Travadon R."/>
            <person name="Rolshausen P.E."/>
            <person name="Baumgartner K."/>
        </authorList>
    </citation>
    <scope>NUCLEOTIDE SEQUENCE [LARGE SCALE GENOMIC DNA]</scope>
    <source>
        <strain evidence="1">UCRPC4</strain>
    </source>
</reference>
<protein>
    <recommendedName>
        <fullName evidence="3">DUF833 domain-containing protein</fullName>
    </recommendedName>
</protein>
<comment type="caution">
    <text evidence="1">The sequence shown here is derived from an EMBL/GenBank/DDBJ whole genome shotgun (WGS) entry which is preliminary data.</text>
</comment>
<keyword evidence="2" id="KW-1185">Reference proteome</keyword>
<name>A0A0G2EF56_PHACM</name>
<gene>
    <name evidence="1" type="ORF">UCRPC4_g03616</name>
</gene>
<dbReference type="Pfam" id="PF05742">
    <property type="entry name" value="TANGO2"/>
    <property type="match status" value="1"/>
</dbReference>
<dbReference type="PANTHER" id="PTHR17985:SF8">
    <property type="entry name" value="TRANSPORT AND GOLGI ORGANIZATION PROTEIN 2 HOMOLOG"/>
    <property type="match status" value="1"/>
</dbReference>
<dbReference type="Proteomes" id="UP000053317">
    <property type="component" value="Unassembled WGS sequence"/>
</dbReference>
<dbReference type="GO" id="GO:0007030">
    <property type="term" value="P:Golgi organization"/>
    <property type="evidence" value="ECO:0007669"/>
    <property type="project" value="TreeGrafter"/>
</dbReference>
<dbReference type="OrthoDB" id="191601at2759"/>
<dbReference type="GO" id="GO:0009306">
    <property type="term" value="P:protein secretion"/>
    <property type="evidence" value="ECO:0007669"/>
    <property type="project" value="TreeGrafter"/>
</dbReference>
<sequence>MCIALISTAHPSYSLILLDNRDEFLNRPTAPAEWWPSPNSHVLGGRDLLRDAQGTWLAVTRDGRIAVLTNFRENTEVAVGAQSRGGMVKAFLTGSDTVKQTTEEFAKGLVASGAPQSVGGFSLVCGRIGQPLAVISNRVTSEKGISWIAGERAETVGLSNAAYGDRSWAKVVSGEKLLEEAIETSTKQGENEEQIIQRFLVLLSRDTLPKEKNPEDGLETHIDQLRNTIFVPTLGRREVQTKSPEELRAANTKEKAKVVEKVVPGDCMSGLYGTQKQTVILVKHDGRVRFFERTLFDRHSAPIPEGNGDIDIEFNIVKQ</sequence>
<dbReference type="AlphaFoldDB" id="A0A0G2EF56"/>
<evidence type="ECO:0000313" key="1">
    <source>
        <dbReference type="EMBL" id="KKY21512.1"/>
    </source>
</evidence>
<evidence type="ECO:0008006" key="3">
    <source>
        <dbReference type="Google" id="ProtNLM"/>
    </source>
</evidence>
<dbReference type="GO" id="GO:0005794">
    <property type="term" value="C:Golgi apparatus"/>
    <property type="evidence" value="ECO:0007669"/>
    <property type="project" value="TreeGrafter"/>
</dbReference>
<dbReference type="InterPro" id="IPR008551">
    <property type="entry name" value="TANGO2"/>
</dbReference>
<proteinExistence type="predicted"/>
<organism evidence="1 2">
    <name type="scientific">Phaeomoniella chlamydospora</name>
    <name type="common">Phaeoacremonium chlamydosporum</name>
    <dbReference type="NCBI Taxonomy" id="158046"/>
    <lineage>
        <taxon>Eukaryota</taxon>
        <taxon>Fungi</taxon>
        <taxon>Dikarya</taxon>
        <taxon>Ascomycota</taxon>
        <taxon>Pezizomycotina</taxon>
        <taxon>Eurotiomycetes</taxon>
        <taxon>Chaetothyriomycetidae</taxon>
        <taxon>Phaeomoniellales</taxon>
        <taxon>Phaeomoniellaceae</taxon>
        <taxon>Phaeomoniella</taxon>
    </lineage>
</organism>
<evidence type="ECO:0000313" key="2">
    <source>
        <dbReference type="Proteomes" id="UP000053317"/>
    </source>
</evidence>
<dbReference type="PANTHER" id="PTHR17985">
    <property type="entry name" value="SER/THR-RICH PROTEIN T10 IN DGCR REGION"/>
    <property type="match status" value="1"/>
</dbReference>
<accession>A0A0G2EF56</accession>